<feature type="non-terminal residue" evidence="2">
    <location>
        <position position="1"/>
    </location>
</feature>
<evidence type="ECO:0000256" key="1">
    <source>
        <dbReference type="SAM" id="MobiDB-lite"/>
    </source>
</evidence>
<keyword evidence="3" id="KW-1185">Reference proteome</keyword>
<comment type="caution">
    <text evidence="2">The sequence shown here is derived from an EMBL/GenBank/DDBJ whole genome shotgun (WGS) entry which is preliminary data.</text>
</comment>
<evidence type="ECO:0000313" key="3">
    <source>
        <dbReference type="Proteomes" id="UP001218188"/>
    </source>
</evidence>
<feature type="non-terminal residue" evidence="2">
    <location>
        <position position="448"/>
    </location>
</feature>
<feature type="compositionally biased region" description="Low complexity" evidence="1">
    <location>
        <begin position="1"/>
        <end position="16"/>
    </location>
</feature>
<evidence type="ECO:0000313" key="2">
    <source>
        <dbReference type="EMBL" id="KAJ7024050.1"/>
    </source>
</evidence>
<reference evidence="2" key="1">
    <citation type="submission" date="2023-03" db="EMBL/GenBank/DDBJ databases">
        <title>Massive genome expansion in bonnet fungi (Mycena s.s.) driven by repeated elements and novel gene families across ecological guilds.</title>
        <authorList>
            <consortium name="Lawrence Berkeley National Laboratory"/>
            <person name="Harder C.B."/>
            <person name="Miyauchi S."/>
            <person name="Viragh M."/>
            <person name="Kuo A."/>
            <person name="Thoen E."/>
            <person name="Andreopoulos B."/>
            <person name="Lu D."/>
            <person name="Skrede I."/>
            <person name="Drula E."/>
            <person name="Henrissat B."/>
            <person name="Morin E."/>
            <person name="Kohler A."/>
            <person name="Barry K."/>
            <person name="LaButti K."/>
            <person name="Morin E."/>
            <person name="Salamov A."/>
            <person name="Lipzen A."/>
            <person name="Mereny Z."/>
            <person name="Hegedus B."/>
            <person name="Baldrian P."/>
            <person name="Stursova M."/>
            <person name="Weitz H."/>
            <person name="Taylor A."/>
            <person name="Grigoriev I.V."/>
            <person name="Nagy L.G."/>
            <person name="Martin F."/>
            <person name="Kauserud H."/>
        </authorList>
    </citation>
    <scope>NUCLEOTIDE SEQUENCE</scope>
    <source>
        <strain evidence="2">CBHHK200</strain>
    </source>
</reference>
<feature type="region of interest" description="Disordered" evidence="1">
    <location>
        <begin position="1"/>
        <end position="25"/>
    </location>
</feature>
<dbReference type="EMBL" id="JARJCM010000176">
    <property type="protein sequence ID" value="KAJ7024050.1"/>
    <property type="molecule type" value="Genomic_DNA"/>
</dbReference>
<organism evidence="2 3">
    <name type="scientific">Mycena alexandri</name>
    <dbReference type="NCBI Taxonomy" id="1745969"/>
    <lineage>
        <taxon>Eukaryota</taxon>
        <taxon>Fungi</taxon>
        <taxon>Dikarya</taxon>
        <taxon>Basidiomycota</taxon>
        <taxon>Agaricomycotina</taxon>
        <taxon>Agaricomycetes</taxon>
        <taxon>Agaricomycetidae</taxon>
        <taxon>Agaricales</taxon>
        <taxon>Marasmiineae</taxon>
        <taxon>Mycenaceae</taxon>
        <taxon>Mycena</taxon>
    </lineage>
</organism>
<gene>
    <name evidence="2" type="ORF">C8F04DRAFT_921453</name>
</gene>
<proteinExistence type="predicted"/>
<sequence length="448" mass="50120">QSRGIPAAAHPSQPSTSSPPPPEIEKNVRLTTKTCLSFLYRYPPNTTVEYPASGTENPIGHLFRLAPDDWLSIAYSRGSPGGQTLPGHSVTIPLLVDTSGNEVECQERHSTFCPYSDITSLSEPHTRATREALQECLQNDREDCLQHASPTKDTFCRTAAYLAARRKLGCCRPLVEVTNLSSSEEETREATALYLHQVQRGCRPKEGTCGGRLIFEYSSYGTAVIRYCAFYPTAPLTIPVSITFSCEHYSKTNNRNHFHDNYTFFTENTGENFKLFSPLSNFLSVYGLDYIEAVLCEDDEEICRIEEAALTLSYGPLVECKTVTNASAQRAFCPFDHRDEHGALIQPLMTRLECKVNFRMFQPLEQFRAACSFVLITSSGSHTHPIPLPSKTPPSVRSQIFELLQTLEEDIPDMTPRRFIRSPIVKTFLSSKFPDAANPTLTDLHVSL</sequence>
<name>A0AAD6WT75_9AGAR</name>
<dbReference type="AlphaFoldDB" id="A0AAD6WT75"/>
<accession>A0AAD6WT75</accession>
<dbReference type="Proteomes" id="UP001218188">
    <property type="component" value="Unassembled WGS sequence"/>
</dbReference>
<protein>
    <submittedName>
        <fullName evidence="2">Uncharacterized protein</fullName>
    </submittedName>
</protein>